<feature type="short sequence motif" description="'HIGH' region" evidence="7">
    <location>
        <begin position="13"/>
        <end position="23"/>
    </location>
</feature>
<feature type="domain" description="Glutamyl/glutaminyl-tRNA synthetase class Ib catalytic" evidence="9">
    <location>
        <begin position="10"/>
        <end position="276"/>
    </location>
</feature>
<sequence>MSDQRTPCARLAPSPTGAQHVGNARTFLLAWLSAQSQEAKLVLRIEDIDSPRVKPWATQQAVDDLKWLGLDWDEGPVVQTSRMDLYRAALDELKRRELVYPCTCTRSDVEAAASAPHAGQEGPVYPGTCRQRTAADAAALGDRPFAWRFRVHAMDSVVAYDDIVAGPQRCNVLTDLGDFVVGKGDGSPAYQLAVVVDDHDQGVTEVVRGDDLIPSTFRQRLLYAALGWSPPRFAHVPLVVGPDGRRLAKRHGDTRLSLLREHGVPAERLVGLLARSCGLRDTQEPVRPADLLGDFAWDRLPRLPFVFTPEMWSALERR</sequence>
<dbReference type="InterPro" id="IPR020058">
    <property type="entry name" value="Glu/Gln-tRNA-synth_Ib_cat-dom"/>
</dbReference>
<feature type="binding site" evidence="7">
    <location>
        <position position="46"/>
    </location>
    <ligand>
        <name>L-glutamate</name>
        <dbReference type="ChEBI" id="CHEBI:29985"/>
    </ligand>
</feature>
<comment type="cofactor">
    <cofactor evidence="7">
        <name>Zn(2+)</name>
        <dbReference type="ChEBI" id="CHEBI:29105"/>
    </cofactor>
    <text evidence="7">Binds 1 zinc ion per subunit.</text>
</comment>
<feature type="short sequence motif" description="'KMSKS' region" evidence="7">
    <location>
        <begin position="246"/>
        <end position="250"/>
    </location>
</feature>
<gene>
    <name evidence="7" type="primary">gluQ</name>
    <name evidence="10" type="ORF">ENQ76_05590</name>
</gene>
<dbReference type="PANTHER" id="PTHR43311:SF1">
    <property type="entry name" value="GLUTAMYL-Q TRNA(ASP) SYNTHETASE"/>
    <property type="match status" value="1"/>
</dbReference>
<feature type="binding site" evidence="7">
    <location>
        <position position="104"/>
    </location>
    <ligand>
        <name>Zn(2+)</name>
        <dbReference type="ChEBI" id="CHEBI:29105"/>
    </ligand>
</feature>
<feature type="binding site" evidence="7">
    <location>
        <position position="208"/>
    </location>
    <ligand>
        <name>L-glutamate</name>
        <dbReference type="ChEBI" id="CHEBI:29985"/>
    </ligand>
</feature>
<dbReference type="NCBIfam" id="NF004314">
    <property type="entry name" value="PRK05710.1-3"/>
    <property type="match status" value="1"/>
</dbReference>
<dbReference type="EMBL" id="DSOK01000165">
    <property type="protein sequence ID" value="HEN14927.1"/>
    <property type="molecule type" value="Genomic_DNA"/>
</dbReference>
<comment type="similarity">
    <text evidence="7">Belongs to the class-I aminoacyl-tRNA synthetase family. GluQ subfamily.</text>
</comment>
<dbReference type="InterPro" id="IPR000924">
    <property type="entry name" value="Glu/Gln-tRNA-synth"/>
</dbReference>
<dbReference type="InterPro" id="IPR014729">
    <property type="entry name" value="Rossmann-like_a/b/a_fold"/>
</dbReference>
<name>A0A7C2JZV5_9PLAN</name>
<keyword evidence="4 7" id="KW-0862">Zinc</keyword>
<dbReference type="HAMAP" id="MF_01428">
    <property type="entry name" value="Glu_Q_tRNA_synth"/>
    <property type="match status" value="1"/>
</dbReference>
<evidence type="ECO:0000256" key="1">
    <source>
        <dbReference type="ARBA" id="ARBA00022598"/>
    </source>
</evidence>
<protein>
    <recommendedName>
        <fullName evidence="7">Glutamyl-Q tRNA(Asp) synthetase</fullName>
        <shortName evidence="7">Glu-Q-RSs</shortName>
        <ecNumber evidence="7">6.1.1.-</ecNumber>
    </recommendedName>
</protein>
<evidence type="ECO:0000259" key="9">
    <source>
        <dbReference type="Pfam" id="PF00749"/>
    </source>
</evidence>
<comment type="caution">
    <text evidence="10">The sequence shown here is derived from an EMBL/GenBank/DDBJ whole genome shotgun (WGS) entry which is preliminary data.</text>
</comment>
<dbReference type="PANTHER" id="PTHR43311">
    <property type="entry name" value="GLUTAMATE--TRNA LIGASE"/>
    <property type="match status" value="1"/>
</dbReference>
<feature type="binding site" evidence="7">
    <location>
        <begin position="10"/>
        <end position="14"/>
    </location>
    <ligand>
        <name>L-glutamate</name>
        <dbReference type="ChEBI" id="CHEBI:29985"/>
    </ligand>
</feature>
<organism evidence="10">
    <name type="scientific">Schlesneria paludicola</name>
    <dbReference type="NCBI Taxonomy" id="360056"/>
    <lineage>
        <taxon>Bacteria</taxon>
        <taxon>Pseudomonadati</taxon>
        <taxon>Planctomycetota</taxon>
        <taxon>Planctomycetia</taxon>
        <taxon>Planctomycetales</taxon>
        <taxon>Planctomycetaceae</taxon>
        <taxon>Schlesneria</taxon>
    </lineage>
</organism>
<evidence type="ECO:0000256" key="5">
    <source>
        <dbReference type="ARBA" id="ARBA00022840"/>
    </source>
</evidence>
<feature type="binding site" evidence="7">
    <location>
        <position position="125"/>
    </location>
    <ligand>
        <name>Zn(2+)</name>
        <dbReference type="ChEBI" id="CHEBI:29105"/>
    </ligand>
</feature>
<dbReference type="Pfam" id="PF00749">
    <property type="entry name" value="tRNA-synt_1c"/>
    <property type="match status" value="1"/>
</dbReference>
<reference evidence="10" key="1">
    <citation type="journal article" date="2020" name="mSystems">
        <title>Genome- and Community-Level Interaction Insights into Carbon Utilization and Element Cycling Functions of Hydrothermarchaeota in Hydrothermal Sediment.</title>
        <authorList>
            <person name="Zhou Z."/>
            <person name="Liu Y."/>
            <person name="Xu W."/>
            <person name="Pan J."/>
            <person name="Luo Z.H."/>
            <person name="Li M."/>
        </authorList>
    </citation>
    <scope>NUCLEOTIDE SEQUENCE [LARGE SCALE GENOMIC DNA]</scope>
    <source>
        <strain evidence="10">SpSt-339</strain>
    </source>
</reference>
<dbReference type="EC" id="6.1.1.-" evidence="7"/>
<evidence type="ECO:0000256" key="8">
    <source>
        <dbReference type="RuleBase" id="RU363037"/>
    </source>
</evidence>
<dbReference type="Gene3D" id="3.40.50.620">
    <property type="entry name" value="HUPs"/>
    <property type="match status" value="1"/>
</dbReference>
<feature type="binding site" evidence="7">
    <location>
        <position position="129"/>
    </location>
    <ligand>
        <name>Zn(2+)</name>
        <dbReference type="ChEBI" id="CHEBI:29105"/>
    </ligand>
</feature>
<evidence type="ECO:0000256" key="6">
    <source>
        <dbReference type="ARBA" id="ARBA00023146"/>
    </source>
</evidence>
<keyword evidence="1 7" id="KW-0436">Ligase</keyword>
<dbReference type="GO" id="GO:0005524">
    <property type="term" value="F:ATP binding"/>
    <property type="evidence" value="ECO:0007669"/>
    <property type="project" value="UniProtKB-KW"/>
</dbReference>
<dbReference type="InterPro" id="IPR049940">
    <property type="entry name" value="GluQ/Sye"/>
</dbReference>
<dbReference type="NCBIfam" id="TIGR03838">
    <property type="entry name" value="queuosine_YadB"/>
    <property type="match status" value="1"/>
</dbReference>
<comment type="function">
    <text evidence="7">Catalyzes the tRNA-independent activation of glutamate in presence of ATP and the subsequent transfer of glutamate onto a tRNA(Asp). Glutamate is transferred on the 2-amino-5-(4,5-dihydroxy-2-cyclopenten-1-yl) moiety of the queuosine in the wobble position of the QUC anticodon.</text>
</comment>
<keyword evidence="6 7" id="KW-0030">Aminoacyl-tRNA synthetase</keyword>
<proteinExistence type="inferred from homology"/>
<accession>A0A7C2JZV5</accession>
<keyword evidence="5 7" id="KW-0067">ATP-binding</keyword>
<feature type="binding site" evidence="7">
    <location>
        <position position="249"/>
    </location>
    <ligand>
        <name>ATP</name>
        <dbReference type="ChEBI" id="CHEBI:30616"/>
    </ligand>
</feature>
<evidence type="ECO:0000313" key="10">
    <source>
        <dbReference type="EMBL" id="HEN14927.1"/>
    </source>
</evidence>
<keyword evidence="8" id="KW-0648">Protein biosynthesis</keyword>
<dbReference type="GO" id="GO:0008270">
    <property type="term" value="F:zinc ion binding"/>
    <property type="evidence" value="ECO:0007669"/>
    <property type="project" value="UniProtKB-UniRule"/>
</dbReference>
<evidence type="ECO:0000256" key="2">
    <source>
        <dbReference type="ARBA" id="ARBA00022723"/>
    </source>
</evidence>
<dbReference type="GO" id="GO:0004818">
    <property type="term" value="F:glutamate-tRNA ligase activity"/>
    <property type="evidence" value="ECO:0007669"/>
    <property type="project" value="TreeGrafter"/>
</dbReference>
<dbReference type="GO" id="GO:0005829">
    <property type="term" value="C:cytosol"/>
    <property type="evidence" value="ECO:0007669"/>
    <property type="project" value="TreeGrafter"/>
</dbReference>
<evidence type="ECO:0000256" key="3">
    <source>
        <dbReference type="ARBA" id="ARBA00022741"/>
    </source>
</evidence>
<feature type="binding site" evidence="7">
    <location>
        <position position="102"/>
    </location>
    <ligand>
        <name>Zn(2+)</name>
        <dbReference type="ChEBI" id="CHEBI:29105"/>
    </ligand>
</feature>
<dbReference type="AlphaFoldDB" id="A0A7C2JZV5"/>
<keyword evidence="2 7" id="KW-0479">Metal-binding</keyword>
<dbReference type="SUPFAM" id="SSF52374">
    <property type="entry name" value="Nucleotidylyl transferase"/>
    <property type="match status" value="1"/>
</dbReference>
<keyword evidence="3 7" id="KW-0547">Nucleotide-binding</keyword>
<dbReference type="NCBIfam" id="NF004315">
    <property type="entry name" value="PRK05710.1-4"/>
    <property type="match status" value="1"/>
</dbReference>
<dbReference type="GO" id="GO:0006400">
    <property type="term" value="P:tRNA modification"/>
    <property type="evidence" value="ECO:0007669"/>
    <property type="project" value="InterPro"/>
</dbReference>
<dbReference type="InterPro" id="IPR022380">
    <property type="entry name" value="Glu-Q_tRNA(Asp)_Synthase"/>
</dbReference>
<feature type="binding site" evidence="7">
    <location>
        <position position="190"/>
    </location>
    <ligand>
        <name>L-glutamate</name>
        <dbReference type="ChEBI" id="CHEBI:29985"/>
    </ligand>
</feature>
<dbReference type="PRINTS" id="PR00987">
    <property type="entry name" value="TRNASYNTHGLU"/>
</dbReference>
<evidence type="ECO:0000256" key="7">
    <source>
        <dbReference type="HAMAP-Rule" id="MF_01428"/>
    </source>
</evidence>
<dbReference type="GO" id="GO:0006424">
    <property type="term" value="P:glutamyl-tRNA aminoacylation"/>
    <property type="evidence" value="ECO:0007669"/>
    <property type="project" value="InterPro"/>
</dbReference>
<evidence type="ECO:0000256" key="4">
    <source>
        <dbReference type="ARBA" id="ARBA00022833"/>
    </source>
</evidence>